<keyword evidence="2" id="KW-1185">Reference proteome</keyword>
<name>A0A8S1JZL6_PARPR</name>
<organism evidence="1 2">
    <name type="scientific">Paramecium primaurelia</name>
    <dbReference type="NCBI Taxonomy" id="5886"/>
    <lineage>
        <taxon>Eukaryota</taxon>
        <taxon>Sar</taxon>
        <taxon>Alveolata</taxon>
        <taxon>Ciliophora</taxon>
        <taxon>Intramacronucleata</taxon>
        <taxon>Oligohymenophorea</taxon>
        <taxon>Peniculida</taxon>
        <taxon>Parameciidae</taxon>
        <taxon>Paramecium</taxon>
    </lineage>
</organism>
<proteinExistence type="predicted"/>
<accession>A0A8S1JZL6</accession>
<dbReference type="AlphaFoldDB" id="A0A8S1JZL6"/>
<protein>
    <submittedName>
        <fullName evidence="1">Uncharacterized protein</fullName>
    </submittedName>
</protein>
<dbReference type="Proteomes" id="UP000688137">
    <property type="component" value="Unassembled WGS sequence"/>
</dbReference>
<evidence type="ECO:0000313" key="2">
    <source>
        <dbReference type="Proteomes" id="UP000688137"/>
    </source>
</evidence>
<sequence length="101" mass="12157">MFSLYMVRVQQQQLQQVYIYLFLLNLIRYYKNQLIHCLKYTLQFMKHIQFFVLQDLRQLQQSKSVQNTLSLHDLSLQFELAESQTPSHHIYLAVSSSPYVV</sequence>
<comment type="caution">
    <text evidence="1">The sequence shown here is derived from an EMBL/GenBank/DDBJ whole genome shotgun (WGS) entry which is preliminary data.</text>
</comment>
<reference evidence="1" key="1">
    <citation type="submission" date="2021-01" db="EMBL/GenBank/DDBJ databases">
        <authorList>
            <consortium name="Genoscope - CEA"/>
            <person name="William W."/>
        </authorList>
    </citation>
    <scope>NUCLEOTIDE SEQUENCE</scope>
</reference>
<gene>
    <name evidence="1" type="ORF">PPRIM_AZ9-3.1.T0090483</name>
</gene>
<dbReference type="EMBL" id="CAJJDM010000006">
    <property type="protein sequence ID" value="CAD8045566.1"/>
    <property type="molecule type" value="Genomic_DNA"/>
</dbReference>
<evidence type="ECO:0000313" key="1">
    <source>
        <dbReference type="EMBL" id="CAD8045566.1"/>
    </source>
</evidence>